<comment type="caution">
    <text evidence="1">The sequence shown here is derived from an EMBL/GenBank/DDBJ whole genome shotgun (WGS) entry which is preliminary data.</text>
</comment>
<reference evidence="1" key="1">
    <citation type="journal article" date="2023" name="Mol. Phylogenet. Evol.">
        <title>Genome-scale phylogeny and comparative genomics of the fungal order Sordariales.</title>
        <authorList>
            <person name="Hensen N."/>
            <person name="Bonometti L."/>
            <person name="Westerberg I."/>
            <person name="Brannstrom I.O."/>
            <person name="Guillou S."/>
            <person name="Cros-Aarteil S."/>
            <person name="Calhoun S."/>
            <person name="Haridas S."/>
            <person name="Kuo A."/>
            <person name="Mondo S."/>
            <person name="Pangilinan J."/>
            <person name="Riley R."/>
            <person name="LaButti K."/>
            <person name="Andreopoulos B."/>
            <person name="Lipzen A."/>
            <person name="Chen C."/>
            <person name="Yan M."/>
            <person name="Daum C."/>
            <person name="Ng V."/>
            <person name="Clum A."/>
            <person name="Steindorff A."/>
            <person name="Ohm R.A."/>
            <person name="Martin F."/>
            <person name="Silar P."/>
            <person name="Natvig D.O."/>
            <person name="Lalanne C."/>
            <person name="Gautier V."/>
            <person name="Ament-Velasquez S.L."/>
            <person name="Kruys A."/>
            <person name="Hutchinson M.I."/>
            <person name="Powell A.J."/>
            <person name="Barry K."/>
            <person name="Miller A.N."/>
            <person name="Grigoriev I.V."/>
            <person name="Debuchy R."/>
            <person name="Gladieux P."/>
            <person name="Hiltunen Thoren M."/>
            <person name="Johannesson H."/>
        </authorList>
    </citation>
    <scope>NUCLEOTIDE SEQUENCE</scope>
    <source>
        <strain evidence="1">CBS 118394</strain>
    </source>
</reference>
<evidence type="ECO:0000313" key="1">
    <source>
        <dbReference type="EMBL" id="KAK3315565.1"/>
    </source>
</evidence>
<gene>
    <name evidence="1" type="ORF">B0H66DRAFT_347233</name>
</gene>
<dbReference type="AlphaFoldDB" id="A0AAE0HZ91"/>
<name>A0AAE0HZ91_9PEZI</name>
<dbReference type="Proteomes" id="UP001283341">
    <property type="component" value="Unassembled WGS sequence"/>
</dbReference>
<reference evidence="1" key="2">
    <citation type="submission" date="2023-06" db="EMBL/GenBank/DDBJ databases">
        <authorList>
            <consortium name="Lawrence Berkeley National Laboratory"/>
            <person name="Haridas S."/>
            <person name="Hensen N."/>
            <person name="Bonometti L."/>
            <person name="Westerberg I."/>
            <person name="Brannstrom I.O."/>
            <person name="Guillou S."/>
            <person name="Cros-Aarteil S."/>
            <person name="Calhoun S."/>
            <person name="Kuo A."/>
            <person name="Mondo S."/>
            <person name="Pangilinan J."/>
            <person name="Riley R."/>
            <person name="Labutti K."/>
            <person name="Andreopoulos B."/>
            <person name="Lipzen A."/>
            <person name="Chen C."/>
            <person name="Yanf M."/>
            <person name="Daum C."/>
            <person name="Ng V."/>
            <person name="Clum A."/>
            <person name="Steindorff A."/>
            <person name="Ohm R."/>
            <person name="Martin F."/>
            <person name="Silar P."/>
            <person name="Natvig D."/>
            <person name="Lalanne C."/>
            <person name="Gautier V."/>
            <person name="Ament-Velasquez S.L."/>
            <person name="Kruys A."/>
            <person name="Hutchinson M.I."/>
            <person name="Powell A.J."/>
            <person name="Barry K."/>
            <person name="Miller A.N."/>
            <person name="Grigoriev I.V."/>
            <person name="Debuchy R."/>
            <person name="Gladieux P."/>
            <person name="Thoren M.H."/>
            <person name="Johannesson H."/>
        </authorList>
    </citation>
    <scope>NUCLEOTIDE SEQUENCE</scope>
    <source>
        <strain evidence="1">CBS 118394</strain>
    </source>
</reference>
<keyword evidence="2" id="KW-1185">Reference proteome</keyword>
<organism evidence="1 2">
    <name type="scientific">Apodospora peruviana</name>
    <dbReference type="NCBI Taxonomy" id="516989"/>
    <lineage>
        <taxon>Eukaryota</taxon>
        <taxon>Fungi</taxon>
        <taxon>Dikarya</taxon>
        <taxon>Ascomycota</taxon>
        <taxon>Pezizomycotina</taxon>
        <taxon>Sordariomycetes</taxon>
        <taxon>Sordariomycetidae</taxon>
        <taxon>Sordariales</taxon>
        <taxon>Lasiosphaeriaceae</taxon>
        <taxon>Apodospora</taxon>
    </lineage>
</organism>
<evidence type="ECO:0000313" key="2">
    <source>
        <dbReference type="Proteomes" id="UP001283341"/>
    </source>
</evidence>
<protein>
    <submittedName>
        <fullName evidence="1">Uncharacterized protein</fullName>
    </submittedName>
</protein>
<sequence>MSSNCSCNLRVQREHLPVDDGTAREYSDRPLLFNSRLWTTALRRQRQQTVRHQRLKSCSAAQFVFHQRSRLIENRHRRPKITASKVCRLSFSLELRLCFSMRSWTAHDVVGHEINHTDVHQSNSAPGTRQLVSVSRPVVGGVITSDVFAHLEMLPTREIPATRWRPGAKTRLKPTQVVSRTSRVLVDWRRLDRKDGKQSCNANVWGKDVRDERQLCPCYNVQGPTLDGNLEP</sequence>
<proteinExistence type="predicted"/>
<dbReference type="EMBL" id="JAUEDM010000006">
    <property type="protein sequence ID" value="KAK3315565.1"/>
    <property type="molecule type" value="Genomic_DNA"/>
</dbReference>
<accession>A0AAE0HZ91</accession>